<gene>
    <name evidence="9" type="ordered locus">EBL_c29600</name>
</gene>
<dbReference type="GO" id="GO:0009279">
    <property type="term" value="C:cell outer membrane"/>
    <property type="evidence" value="ECO:0007669"/>
    <property type="project" value="UniProtKB-SubCell"/>
</dbReference>
<keyword evidence="3" id="KW-1134">Transmembrane beta strand</keyword>
<dbReference type="HOGENOM" id="CLU_008287_19_0_6"/>
<dbReference type="Pfam" id="PF07715">
    <property type="entry name" value="Plug"/>
    <property type="match status" value="1"/>
</dbReference>
<dbReference type="eggNOG" id="COG4771">
    <property type="taxonomic scope" value="Bacteria"/>
</dbReference>
<keyword evidence="2" id="KW-0813">Transport</keyword>
<dbReference type="Gene3D" id="2.40.170.20">
    <property type="entry name" value="TonB-dependent receptor, beta-barrel domain"/>
    <property type="match status" value="1"/>
</dbReference>
<dbReference type="Proteomes" id="UP000001955">
    <property type="component" value="Chromosome"/>
</dbReference>
<accession>I2BBX6</accession>
<dbReference type="GO" id="GO:0015344">
    <property type="term" value="F:siderophore uptake transmembrane transporter activity"/>
    <property type="evidence" value="ECO:0007669"/>
    <property type="project" value="TreeGrafter"/>
</dbReference>
<dbReference type="InterPro" id="IPR036942">
    <property type="entry name" value="Beta-barrel_TonB_sf"/>
</dbReference>
<dbReference type="PATRIC" id="fig|630626.3.peg.2882"/>
<dbReference type="InterPro" id="IPR037066">
    <property type="entry name" value="Plug_dom_sf"/>
</dbReference>
<protein>
    <submittedName>
        <fullName evidence="9">Putative TonB-dependent hemoglobin/transferrin/lactoferrin family receptor</fullName>
    </submittedName>
</protein>
<dbReference type="STRING" id="630626.EBL_c29600"/>
<evidence type="ECO:0000313" key="9">
    <source>
        <dbReference type="EMBL" id="AFJ48030.1"/>
    </source>
</evidence>
<dbReference type="PANTHER" id="PTHR30069">
    <property type="entry name" value="TONB-DEPENDENT OUTER MEMBRANE RECEPTOR"/>
    <property type="match status" value="1"/>
</dbReference>
<keyword evidence="5" id="KW-0732">Signal</keyword>
<keyword evidence="6" id="KW-0472">Membrane</keyword>
<evidence type="ECO:0000256" key="5">
    <source>
        <dbReference type="ARBA" id="ARBA00022729"/>
    </source>
</evidence>
<dbReference type="Gene3D" id="2.170.130.10">
    <property type="entry name" value="TonB-dependent receptor, plug domain"/>
    <property type="match status" value="1"/>
</dbReference>
<dbReference type="SUPFAM" id="SSF56935">
    <property type="entry name" value="Porins"/>
    <property type="match status" value="1"/>
</dbReference>
<evidence type="ECO:0000256" key="6">
    <source>
        <dbReference type="ARBA" id="ARBA00023136"/>
    </source>
</evidence>
<evidence type="ECO:0000256" key="2">
    <source>
        <dbReference type="ARBA" id="ARBA00022448"/>
    </source>
</evidence>
<keyword evidence="4" id="KW-0812">Transmembrane</keyword>
<sequence>MKITPAAGKYALWGVAASTAFAVLAEEYRRPVNRAPQELHQDEITVYAPPRRDKPDNRFSISAGDMTRNGSQDFGSVMRYQPLISATGVPGGSSNGRSGFDRGGYTGYNIRGLESNRVGIDIDDIPQPAATGRSYAGRAGLNTFGIGRDYIDPWLYGRVDIQSGAVSVDTTNLALGGAVSFRPKSADDYLYPGKTDYFSGISGFDSTDRSWHNGVTAAAGREELSGILVYSRRDGQQARSHRDTLAAYPANWHSDALLLSGSWQANAAHRITAGVDYYHRARHTRYDTWSPLRQDVMNGTARQNSQTRRWGLSLRDEWHPRSGPVDSLISKVFYQHTESHDNTRLPGIFGGEQTVFSDYNTDTVGGQSTLAMQLGRHTLRAGINASMVKTARPFTQSPALSVFDHLMQPEADSRSLMLGAFAEDRIDLAPHVPGAALIPGVRVAYQQTSPRNAAVLARGSALINGSDIERLYGDVRDTRLLPALTLEYALSPGLLTWLQYRRSAQFPGASQLYGSWNLGSGYAGPRQYALIGNQG</sequence>
<evidence type="ECO:0000256" key="7">
    <source>
        <dbReference type="ARBA" id="ARBA00023237"/>
    </source>
</evidence>
<dbReference type="InterPro" id="IPR039426">
    <property type="entry name" value="TonB-dep_rcpt-like"/>
</dbReference>
<comment type="subcellular location">
    <subcellularLocation>
        <location evidence="1">Cell outer membrane</location>
        <topology evidence="1">Multi-pass membrane protein</topology>
    </subcellularLocation>
</comment>
<feature type="domain" description="TonB-dependent receptor plug" evidence="8">
    <location>
        <begin position="51"/>
        <end position="178"/>
    </location>
</feature>
<dbReference type="PANTHER" id="PTHR30069:SF29">
    <property type="entry name" value="HEMOGLOBIN AND HEMOGLOBIN-HAPTOGLOBIN-BINDING PROTEIN 1-RELATED"/>
    <property type="match status" value="1"/>
</dbReference>
<dbReference type="GO" id="GO:0044718">
    <property type="term" value="P:siderophore transmembrane transport"/>
    <property type="evidence" value="ECO:0007669"/>
    <property type="project" value="TreeGrafter"/>
</dbReference>
<keyword evidence="10" id="KW-1185">Reference proteome</keyword>
<evidence type="ECO:0000256" key="1">
    <source>
        <dbReference type="ARBA" id="ARBA00004571"/>
    </source>
</evidence>
<evidence type="ECO:0000256" key="4">
    <source>
        <dbReference type="ARBA" id="ARBA00022692"/>
    </source>
</evidence>
<evidence type="ECO:0000313" key="10">
    <source>
        <dbReference type="Proteomes" id="UP000001955"/>
    </source>
</evidence>
<reference evidence="9 10" key="1">
    <citation type="journal article" date="2012" name="J. Bacteriol.">
        <title>Complete genome sequence of the B12-producing Shimwellia blattae strain DSM 4481, isolated from a cockroach.</title>
        <authorList>
            <person name="Brzuszkiewicz E."/>
            <person name="Waschkowitz T."/>
            <person name="Wiezer A."/>
            <person name="Daniel R."/>
        </authorList>
    </citation>
    <scope>NUCLEOTIDE SEQUENCE [LARGE SCALE GENOMIC DNA]</scope>
    <source>
        <strain evidence="10">ATCC 29907 / DSM 4481 / JCM 1650 / NBRC 105725 / CDC 9005-74</strain>
    </source>
</reference>
<organism evidence="9 10">
    <name type="scientific">Shimwellia blattae (strain ATCC 29907 / DSM 4481 / JCM 1650 / NBRC 105725 / CDC 9005-74)</name>
    <name type="common">Escherichia blattae</name>
    <dbReference type="NCBI Taxonomy" id="630626"/>
    <lineage>
        <taxon>Bacteria</taxon>
        <taxon>Pseudomonadati</taxon>
        <taxon>Pseudomonadota</taxon>
        <taxon>Gammaproteobacteria</taxon>
        <taxon>Enterobacterales</taxon>
        <taxon>Enterobacteriaceae</taxon>
        <taxon>Shimwellia</taxon>
    </lineage>
</organism>
<dbReference type="AlphaFoldDB" id="I2BBX6"/>
<dbReference type="EMBL" id="CP001560">
    <property type="protein sequence ID" value="AFJ48030.1"/>
    <property type="molecule type" value="Genomic_DNA"/>
</dbReference>
<evidence type="ECO:0000256" key="3">
    <source>
        <dbReference type="ARBA" id="ARBA00022452"/>
    </source>
</evidence>
<dbReference type="InterPro" id="IPR012910">
    <property type="entry name" value="Plug_dom"/>
</dbReference>
<name>I2BBX6_SHIBC</name>
<evidence type="ECO:0000259" key="8">
    <source>
        <dbReference type="Pfam" id="PF07715"/>
    </source>
</evidence>
<proteinExistence type="predicted"/>
<keyword evidence="7" id="KW-0998">Cell outer membrane</keyword>
<dbReference type="KEGG" id="ebt:EBL_c29600"/>
<keyword evidence="9" id="KW-0675">Receptor</keyword>